<evidence type="ECO:0000313" key="9">
    <source>
        <dbReference type="EMBL" id="EXX68727.1"/>
    </source>
</evidence>
<dbReference type="Proteomes" id="UP000022910">
    <property type="component" value="Unassembled WGS sequence"/>
</dbReference>
<dbReference type="PANTHER" id="PTHR11735">
    <property type="entry name" value="TRNA N6-ADENOSINE THREONYLCARBAMOYLTRANSFERASE"/>
    <property type="match status" value="1"/>
</dbReference>
<feature type="domain" description="Gcp-like" evidence="8">
    <location>
        <begin position="60"/>
        <end position="367"/>
    </location>
</feature>
<dbReference type="InterPro" id="IPR000905">
    <property type="entry name" value="Gcp-like_dom"/>
</dbReference>
<name>A0A015JGV5_RHIIW</name>
<keyword evidence="10" id="KW-1185">Reference proteome</keyword>
<dbReference type="FunFam" id="3.30.420.40:FF:000012">
    <property type="entry name" value="tRNA N6-adenosine threonylcarbamoyltransferase"/>
    <property type="match status" value="1"/>
</dbReference>
<dbReference type="EMBL" id="JEMT01017202">
    <property type="protein sequence ID" value="EXX68727.1"/>
    <property type="molecule type" value="Genomic_DNA"/>
</dbReference>
<dbReference type="InterPro" id="IPR017861">
    <property type="entry name" value="KAE1/TsaD"/>
</dbReference>
<dbReference type="OMA" id="NAAMIGC"/>
<evidence type="ECO:0000256" key="5">
    <source>
        <dbReference type="ARBA" id="ARBA00023315"/>
    </source>
</evidence>
<organism evidence="9 10">
    <name type="scientific">Rhizophagus irregularis (strain DAOM 197198w)</name>
    <name type="common">Glomus intraradices</name>
    <dbReference type="NCBI Taxonomy" id="1432141"/>
    <lineage>
        <taxon>Eukaryota</taxon>
        <taxon>Fungi</taxon>
        <taxon>Fungi incertae sedis</taxon>
        <taxon>Mucoromycota</taxon>
        <taxon>Glomeromycotina</taxon>
        <taxon>Glomeromycetes</taxon>
        <taxon>Glomerales</taxon>
        <taxon>Glomeraceae</taxon>
        <taxon>Rhizophagus</taxon>
    </lineage>
</organism>
<dbReference type="GO" id="GO:0005739">
    <property type="term" value="C:mitochondrion"/>
    <property type="evidence" value="ECO:0007669"/>
    <property type="project" value="UniProtKB-SubCell"/>
</dbReference>
<dbReference type="EC" id="2.3.1.234" evidence="1"/>
<dbReference type="Pfam" id="PF00814">
    <property type="entry name" value="TsaD"/>
    <property type="match status" value="1"/>
</dbReference>
<dbReference type="GO" id="GO:0072670">
    <property type="term" value="P:mitochondrial tRNA threonylcarbamoyladenosine modification"/>
    <property type="evidence" value="ECO:0007669"/>
    <property type="project" value="TreeGrafter"/>
</dbReference>
<comment type="function">
    <text evidence="7">Required for the formation of a threonylcarbamoyl group on adenosine at position 37 (t(6)A37) in mitochondrial tRNAs that read codons beginning with adenine. Probably involved in the transfer of the threonylcarbamoyl moiety of threonylcarbamoyl-AMP (TC-AMP) to the N6 group of A37. Involved in mitochondrial genome maintenance.</text>
</comment>
<comment type="subcellular location">
    <subcellularLocation>
        <location evidence="7">Mitochondrion</location>
    </subcellularLocation>
</comment>
<comment type="caution">
    <text evidence="9">The sequence shown here is derived from an EMBL/GenBank/DDBJ whole genome shotgun (WGS) entry which is preliminary data.</text>
</comment>
<reference evidence="9 10" key="1">
    <citation type="submission" date="2014-02" db="EMBL/GenBank/DDBJ databases">
        <title>Single nucleus genome sequencing reveals high similarity among nuclei of an endomycorrhizal fungus.</title>
        <authorList>
            <person name="Lin K."/>
            <person name="Geurts R."/>
            <person name="Zhang Z."/>
            <person name="Limpens E."/>
            <person name="Saunders D.G."/>
            <person name="Mu D."/>
            <person name="Pang E."/>
            <person name="Cao H."/>
            <person name="Cha H."/>
            <person name="Lin T."/>
            <person name="Zhou Q."/>
            <person name="Shang Y."/>
            <person name="Li Y."/>
            <person name="Ivanov S."/>
            <person name="Sharma T."/>
            <person name="Velzen R.V."/>
            <person name="Ruijter N.D."/>
            <person name="Aanen D.K."/>
            <person name="Win J."/>
            <person name="Kamoun S."/>
            <person name="Bisseling T."/>
            <person name="Huang S."/>
        </authorList>
    </citation>
    <scope>NUCLEOTIDE SEQUENCE [LARGE SCALE GENOMIC DNA]</scope>
    <source>
        <strain evidence="10">DAOM197198w</strain>
    </source>
</reference>
<evidence type="ECO:0000256" key="7">
    <source>
        <dbReference type="HAMAP-Rule" id="MF_03179"/>
    </source>
</evidence>
<comment type="similarity">
    <text evidence="7">Belongs to the KAE1 / TsaD family.</text>
</comment>
<comment type="subunit">
    <text evidence="7">Homodimer.</text>
</comment>
<evidence type="ECO:0000256" key="6">
    <source>
        <dbReference type="ARBA" id="ARBA00048117"/>
    </source>
</evidence>
<dbReference type="InterPro" id="IPR043129">
    <property type="entry name" value="ATPase_NBD"/>
</dbReference>
<dbReference type="STRING" id="1432141.A0A015JGV5"/>
<keyword evidence="3 7" id="KW-0819">tRNA processing</keyword>
<evidence type="ECO:0000256" key="2">
    <source>
        <dbReference type="ARBA" id="ARBA00022679"/>
    </source>
</evidence>
<gene>
    <name evidence="9" type="ORF">RirG_102680</name>
</gene>
<dbReference type="PRINTS" id="PR00789">
    <property type="entry name" value="OSIALOPTASE"/>
</dbReference>
<dbReference type="HOGENOM" id="CLU_023208_4_3_1"/>
<dbReference type="InterPro" id="IPR022450">
    <property type="entry name" value="TsaD"/>
</dbReference>
<dbReference type="HAMAP" id="MF_01445">
    <property type="entry name" value="TsaD"/>
    <property type="match status" value="1"/>
</dbReference>
<dbReference type="NCBIfam" id="TIGR03723">
    <property type="entry name" value="T6A_TsaD_YgjD"/>
    <property type="match status" value="1"/>
</dbReference>
<dbReference type="OrthoDB" id="10259622at2759"/>
<keyword evidence="4 7" id="KW-0479">Metal-binding</keyword>
<protein>
    <recommendedName>
        <fullName evidence="1">N(6)-L-threonylcarbamoyladenine synthase</fullName>
        <ecNumber evidence="1">2.3.1.234</ecNumber>
    </recommendedName>
</protein>
<comment type="catalytic activity">
    <reaction evidence="6 7">
        <text>L-threonylcarbamoyladenylate + adenosine(37) in tRNA = N(6)-L-threonylcarbamoyladenosine(37) in tRNA + AMP + H(+)</text>
        <dbReference type="Rhea" id="RHEA:37059"/>
        <dbReference type="Rhea" id="RHEA-COMP:10162"/>
        <dbReference type="Rhea" id="RHEA-COMP:10163"/>
        <dbReference type="ChEBI" id="CHEBI:15378"/>
        <dbReference type="ChEBI" id="CHEBI:73682"/>
        <dbReference type="ChEBI" id="CHEBI:74411"/>
        <dbReference type="ChEBI" id="CHEBI:74418"/>
        <dbReference type="ChEBI" id="CHEBI:456215"/>
        <dbReference type="EC" id="2.3.1.234"/>
    </reaction>
</comment>
<dbReference type="GO" id="GO:0046872">
    <property type="term" value="F:metal ion binding"/>
    <property type="evidence" value="ECO:0007669"/>
    <property type="project" value="UniProtKB-KW"/>
</dbReference>
<dbReference type="Gene3D" id="3.30.420.40">
    <property type="match status" value="2"/>
</dbReference>
<evidence type="ECO:0000259" key="8">
    <source>
        <dbReference type="Pfam" id="PF00814"/>
    </source>
</evidence>
<evidence type="ECO:0000313" key="10">
    <source>
        <dbReference type="Proteomes" id="UP000022910"/>
    </source>
</evidence>
<keyword evidence="5 7" id="KW-0012">Acyltransferase</keyword>
<evidence type="ECO:0000256" key="4">
    <source>
        <dbReference type="ARBA" id="ARBA00022723"/>
    </source>
</evidence>
<evidence type="ECO:0000256" key="1">
    <source>
        <dbReference type="ARBA" id="ARBA00012156"/>
    </source>
</evidence>
<accession>A0A015JGV5</accession>
<sequence>MLISTQYLKFVRYNFCNSNRAFLSKNYSTFNPNIRTPFTVLGIETSCDDTGVAIVNSDRQIISEAIHLQQQLHEPYGGIVPNLAMSSHQQYLPLVIREALDKANMDIAKDIDVIAVTRGPGLPACLGNGLSAGKALAAALCKPLIGVHHMASHALTARLTHPTPNLLPFPFLTLLISGGHTLILVARGVNHYIHLGTTVDDSVGEAYDKIARLLKIPWLKGRGGGPGAALEQFAEKGDSKKFSVPIPMTKDKRRKEAMDLSFSGLKTSVNALITKHNLDIDDENIKRDLASTFQKAAIAHLTDKLELAFKWCKEKAIPLTALVASGGVASNKSIRFSLESLAVEQYNVPLICPPPHLCTDNGVMIAWAGVERFRIGLVDEYTIDHMPKWPISSLGSSMSL</sequence>
<keyword evidence="2 7" id="KW-0808">Transferase</keyword>
<dbReference type="GO" id="GO:0061711">
    <property type="term" value="F:tRNA N(6)-L-threonylcarbamoyladenine synthase activity"/>
    <property type="evidence" value="ECO:0007669"/>
    <property type="project" value="UniProtKB-EC"/>
</dbReference>
<comment type="cofactor">
    <cofactor evidence="7">
        <name>a divalent metal cation</name>
        <dbReference type="ChEBI" id="CHEBI:60240"/>
    </cofactor>
    <text evidence="7">Binds 1 divalent metal cation per subunit.</text>
</comment>
<dbReference type="SUPFAM" id="SSF53067">
    <property type="entry name" value="Actin-like ATPase domain"/>
    <property type="match status" value="1"/>
</dbReference>
<dbReference type="NCBIfam" id="TIGR00329">
    <property type="entry name" value="gcp_kae1"/>
    <property type="match status" value="1"/>
</dbReference>
<evidence type="ECO:0000256" key="3">
    <source>
        <dbReference type="ARBA" id="ARBA00022694"/>
    </source>
</evidence>
<dbReference type="AlphaFoldDB" id="A0A015JGV5"/>
<keyword evidence="7" id="KW-0496">Mitochondrion</keyword>
<dbReference type="PANTHER" id="PTHR11735:SF6">
    <property type="entry name" value="TRNA N6-ADENOSINE THREONYLCARBAMOYLTRANSFERASE, MITOCHONDRIAL"/>
    <property type="match status" value="1"/>
</dbReference>
<proteinExistence type="inferred from homology"/>
<dbReference type="CDD" id="cd24134">
    <property type="entry name" value="ASKHA_NBD_OSGEPL1_QRI7_euk"/>
    <property type="match status" value="1"/>
</dbReference>